<dbReference type="CDD" id="cd05262">
    <property type="entry name" value="SDR_a7"/>
    <property type="match status" value="1"/>
</dbReference>
<name>A0ABR7RFQ4_9PROT</name>
<evidence type="ECO:0000256" key="1">
    <source>
        <dbReference type="SAM" id="MobiDB-lite"/>
    </source>
</evidence>
<feature type="region of interest" description="Disordered" evidence="1">
    <location>
        <begin position="303"/>
        <end position="331"/>
    </location>
</feature>
<evidence type="ECO:0000313" key="3">
    <source>
        <dbReference type="EMBL" id="MBC9205394.1"/>
    </source>
</evidence>
<dbReference type="PANTHER" id="PTHR48079:SF6">
    <property type="entry name" value="NAD(P)-BINDING DOMAIN-CONTAINING PROTEIN-RELATED"/>
    <property type="match status" value="1"/>
</dbReference>
<reference evidence="3 4" key="1">
    <citation type="journal article" date="2013" name="Int. J. Syst. Evol. Microbiol.">
        <title>Roseomonas aerophila sp. nov., isolated from air.</title>
        <authorList>
            <person name="Kim S.J."/>
            <person name="Weon H.Y."/>
            <person name="Ahn J.H."/>
            <person name="Hong S.B."/>
            <person name="Seok S.J."/>
            <person name="Whang K.S."/>
            <person name="Kwon S.W."/>
        </authorList>
    </citation>
    <scope>NUCLEOTIDE SEQUENCE [LARGE SCALE GENOMIC DNA]</scope>
    <source>
        <strain evidence="3 4">NBRC 108923</strain>
    </source>
</reference>
<gene>
    <name evidence="3" type="ORF">IBL26_00995</name>
</gene>
<dbReference type="InterPro" id="IPR036291">
    <property type="entry name" value="NAD(P)-bd_dom_sf"/>
</dbReference>
<feature type="domain" description="NAD-dependent epimerase/dehydratase" evidence="2">
    <location>
        <begin position="3"/>
        <end position="214"/>
    </location>
</feature>
<dbReference type="InterPro" id="IPR051783">
    <property type="entry name" value="NAD(P)-dependent_oxidoreduct"/>
</dbReference>
<dbReference type="Proteomes" id="UP000626026">
    <property type="component" value="Unassembled WGS sequence"/>
</dbReference>
<dbReference type="PANTHER" id="PTHR48079">
    <property type="entry name" value="PROTEIN YEEZ"/>
    <property type="match status" value="1"/>
</dbReference>
<evidence type="ECO:0000313" key="4">
    <source>
        <dbReference type="Proteomes" id="UP000626026"/>
    </source>
</evidence>
<dbReference type="InterPro" id="IPR001509">
    <property type="entry name" value="Epimerase_deHydtase"/>
</dbReference>
<dbReference type="RefSeq" id="WP_187782565.1">
    <property type="nucleotide sequence ID" value="NZ_JACTVA010000001.1"/>
</dbReference>
<sequence>MRVFLTGATGFIGSAIIPELMGAGHQVLGLTRSDAGALALAAAGAEAHRGDIQDLESLRQGAAACDGVIHTAFDHDFAHFAHNCQKDGRAIEALGDALVGSDRPLVITSSTAMGAPAPGERALETHFDPGHPNPRVASELAGQAAAARGVNISVVRLSQIHDVAKQGLVTSMIELAGRTGVSAYGAGDRNGWSAAHISDTARLYRLVLEAGTPGARYHATAEETIPFRDIAAAVGRRIGVPVVELPAAEVAGHFGWLATFVSKDLSASSAWTQAALGWSPRGPGLLADIDSKQRQEADRSLALRGEGSGTALPKRDAFGQAQGRPGRNFSDSSRCARINCLATWSLKHLRPGHGR</sequence>
<proteinExistence type="predicted"/>
<dbReference type="Pfam" id="PF01370">
    <property type="entry name" value="Epimerase"/>
    <property type="match status" value="1"/>
</dbReference>
<dbReference type="SUPFAM" id="SSF51735">
    <property type="entry name" value="NAD(P)-binding Rossmann-fold domains"/>
    <property type="match status" value="1"/>
</dbReference>
<dbReference type="EMBL" id="JACTVA010000001">
    <property type="protein sequence ID" value="MBC9205394.1"/>
    <property type="molecule type" value="Genomic_DNA"/>
</dbReference>
<dbReference type="Gene3D" id="3.40.50.720">
    <property type="entry name" value="NAD(P)-binding Rossmann-like Domain"/>
    <property type="match status" value="1"/>
</dbReference>
<evidence type="ECO:0000259" key="2">
    <source>
        <dbReference type="Pfam" id="PF01370"/>
    </source>
</evidence>
<protein>
    <submittedName>
        <fullName evidence="3">SDR family oxidoreductase</fullName>
    </submittedName>
</protein>
<keyword evidence="4" id="KW-1185">Reference proteome</keyword>
<comment type="caution">
    <text evidence="3">The sequence shown here is derived from an EMBL/GenBank/DDBJ whole genome shotgun (WGS) entry which is preliminary data.</text>
</comment>
<organism evidence="3 4">
    <name type="scientific">Teichococcus aerophilus</name>
    <dbReference type="NCBI Taxonomy" id="1224513"/>
    <lineage>
        <taxon>Bacteria</taxon>
        <taxon>Pseudomonadati</taxon>
        <taxon>Pseudomonadota</taxon>
        <taxon>Alphaproteobacteria</taxon>
        <taxon>Acetobacterales</taxon>
        <taxon>Roseomonadaceae</taxon>
        <taxon>Roseomonas</taxon>
    </lineage>
</organism>
<accession>A0ABR7RFQ4</accession>